<keyword evidence="8" id="KW-0902">Two-component regulatory system</keyword>
<gene>
    <name evidence="13" type="ORF">D5H75_22630</name>
</gene>
<dbReference type="InterPro" id="IPR003594">
    <property type="entry name" value="HATPase_dom"/>
</dbReference>
<dbReference type="Gene3D" id="3.30.565.10">
    <property type="entry name" value="Histidine kinase-like ATPase, C-terminal domain"/>
    <property type="match status" value="1"/>
</dbReference>
<dbReference type="GO" id="GO:0005524">
    <property type="term" value="F:ATP binding"/>
    <property type="evidence" value="ECO:0007669"/>
    <property type="project" value="UniProtKB-KW"/>
</dbReference>
<evidence type="ECO:0000259" key="12">
    <source>
        <dbReference type="Pfam" id="PF07730"/>
    </source>
</evidence>
<evidence type="ECO:0000313" key="13">
    <source>
        <dbReference type="EMBL" id="RJL30375.1"/>
    </source>
</evidence>
<keyword evidence="10" id="KW-0472">Membrane</keyword>
<dbReference type="Pfam" id="PF02518">
    <property type="entry name" value="HATPase_c"/>
    <property type="match status" value="1"/>
</dbReference>
<evidence type="ECO:0000256" key="5">
    <source>
        <dbReference type="ARBA" id="ARBA00022741"/>
    </source>
</evidence>
<dbReference type="InterPro" id="IPR050482">
    <property type="entry name" value="Sensor_HK_TwoCompSys"/>
</dbReference>
<evidence type="ECO:0000313" key="14">
    <source>
        <dbReference type="Proteomes" id="UP000265768"/>
    </source>
</evidence>
<sequence>MGDMEAGSRLGLLRRLDGPKDVLIPVLIGVLQVMGTRVVQTPQLSDGVLDRVPLDWLGYALLVAGPVALVLRRVHPTAVLLTVVGITSVYAVLGYAYGPCFIALMGAFYAAIVAGRRQVAWLTAGFWYVGLVLYLHLTRSTPGLFHDIAVASFLLLVLVLSEVSRIKHERVAEQARRSSEEALRRASEERLRIARELHDVLAHNISLINVQAGVALHLMDEKPEQARTALAAIKQASKDVLGEMRSVLGVMRQGGEQAPRTPVAGLDGLEELFARFRAAGLRVRPETRGTPRPLPAGVDLAAYRIVQEALTNVTRHAGPQATATVLIEYGPRELTLRVEDDGPPAAVPSRTPGGNGIPGMRERAVALGGTLDARPLPSHGFQVVAHLPIPAFAETR</sequence>
<keyword evidence="7" id="KW-0067">ATP-binding</keyword>
<evidence type="ECO:0000256" key="10">
    <source>
        <dbReference type="SAM" id="Phobius"/>
    </source>
</evidence>
<organism evidence="13 14">
    <name type="scientific">Bailinhaonella thermotolerans</name>
    <dbReference type="NCBI Taxonomy" id="1070861"/>
    <lineage>
        <taxon>Bacteria</taxon>
        <taxon>Bacillati</taxon>
        <taxon>Actinomycetota</taxon>
        <taxon>Actinomycetes</taxon>
        <taxon>Streptosporangiales</taxon>
        <taxon>Streptosporangiaceae</taxon>
        <taxon>Bailinhaonella</taxon>
    </lineage>
</organism>
<comment type="caution">
    <text evidence="13">The sequence shown here is derived from an EMBL/GenBank/DDBJ whole genome shotgun (WGS) entry which is preliminary data.</text>
</comment>
<dbReference type="InterPro" id="IPR011712">
    <property type="entry name" value="Sig_transdc_His_kin_sub3_dim/P"/>
</dbReference>
<evidence type="ECO:0000256" key="9">
    <source>
        <dbReference type="SAM" id="MobiDB-lite"/>
    </source>
</evidence>
<evidence type="ECO:0000256" key="8">
    <source>
        <dbReference type="ARBA" id="ARBA00023012"/>
    </source>
</evidence>
<evidence type="ECO:0000256" key="7">
    <source>
        <dbReference type="ARBA" id="ARBA00022840"/>
    </source>
</evidence>
<evidence type="ECO:0000256" key="3">
    <source>
        <dbReference type="ARBA" id="ARBA00022553"/>
    </source>
</evidence>
<keyword evidence="3" id="KW-0597">Phosphoprotein</keyword>
<dbReference type="EMBL" id="QZEY01000009">
    <property type="protein sequence ID" value="RJL30375.1"/>
    <property type="molecule type" value="Genomic_DNA"/>
</dbReference>
<feature type="transmembrane region" description="Helical" evidence="10">
    <location>
        <begin position="143"/>
        <end position="160"/>
    </location>
</feature>
<evidence type="ECO:0000256" key="2">
    <source>
        <dbReference type="ARBA" id="ARBA00012438"/>
    </source>
</evidence>
<keyword evidence="14" id="KW-1185">Reference proteome</keyword>
<keyword evidence="4" id="KW-0808">Transferase</keyword>
<feature type="domain" description="Signal transduction histidine kinase subgroup 3 dimerisation and phosphoacceptor" evidence="12">
    <location>
        <begin position="189"/>
        <end position="254"/>
    </location>
</feature>
<name>A0A3A4APK9_9ACTN</name>
<dbReference type="Pfam" id="PF07730">
    <property type="entry name" value="HisKA_3"/>
    <property type="match status" value="1"/>
</dbReference>
<comment type="catalytic activity">
    <reaction evidence="1">
        <text>ATP + protein L-histidine = ADP + protein N-phospho-L-histidine.</text>
        <dbReference type="EC" id="2.7.13.3"/>
    </reaction>
</comment>
<feature type="domain" description="Histidine kinase/HSP90-like ATPase" evidence="11">
    <location>
        <begin position="300"/>
        <end position="390"/>
    </location>
</feature>
<proteinExistence type="predicted"/>
<keyword evidence="6 13" id="KW-0418">Kinase</keyword>
<dbReference type="CDD" id="cd16917">
    <property type="entry name" value="HATPase_UhpB-NarQ-NarX-like"/>
    <property type="match status" value="1"/>
</dbReference>
<feature type="transmembrane region" description="Helical" evidence="10">
    <location>
        <begin position="52"/>
        <end position="71"/>
    </location>
</feature>
<keyword evidence="10" id="KW-1133">Transmembrane helix</keyword>
<dbReference type="GO" id="GO:0046983">
    <property type="term" value="F:protein dimerization activity"/>
    <property type="evidence" value="ECO:0007669"/>
    <property type="project" value="InterPro"/>
</dbReference>
<dbReference type="SUPFAM" id="SSF55874">
    <property type="entry name" value="ATPase domain of HSP90 chaperone/DNA topoisomerase II/histidine kinase"/>
    <property type="match status" value="1"/>
</dbReference>
<keyword evidence="10" id="KW-0812">Transmembrane</keyword>
<keyword evidence="5" id="KW-0547">Nucleotide-binding</keyword>
<dbReference type="RefSeq" id="WP_119928522.1">
    <property type="nucleotide sequence ID" value="NZ_QZEY01000009.1"/>
</dbReference>
<dbReference type="InterPro" id="IPR036890">
    <property type="entry name" value="HATPase_C_sf"/>
</dbReference>
<feature type="transmembrane region" description="Helical" evidence="10">
    <location>
        <begin position="119"/>
        <end position="137"/>
    </location>
</feature>
<evidence type="ECO:0000256" key="1">
    <source>
        <dbReference type="ARBA" id="ARBA00000085"/>
    </source>
</evidence>
<dbReference type="OrthoDB" id="227596at2"/>
<reference evidence="13 14" key="1">
    <citation type="submission" date="2018-09" db="EMBL/GenBank/DDBJ databases">
        <title>YIM 75507 draft genome.</title>
        <authorList>
            <person name="Tang S."/>
            <person name="Feng Y."/>
        </authorList>
    </citation>
    <scope>NUCLEOTIDE SEQUENCE [LARGE SCALE GENOMIC DNA]</scope>
    <source>
        <strain evidence="13 14">YIM 75507</strain>
    </source>
</reference>
<dbReference type="Proteomes" id="UP000265768">
    <property type="component" value="Unassembled WGS sequence"/>
</dbReference>
<evidence type="ECO:0000256" key="4">
    <source>
        <dbReference type="ARBA" id="ARBA00022679"/>
    </source>
</evidence>
<dbReference type="AlphaFoldDB" id="A0A3A4APK9"/>
<dbReference type="GO" id="GO:0000155">
    <property type="term" value="F:phosphorelay sensor kinase activity"/>
    <property type="evidence" value="ECO:0007669"/>
    <property type="project" value="InterPro"/>
</dbReference>
<feature type="transmembrane region" description="Helical" evidence="10">
    <location>
        <begin position="91"/>
        <end position="112"/>
    </location>
</feature>
<evidence type="ECO:0000259" key="11">
    <source>
        <dbReference type="Pfam" id="PF02518"/>
    </source>
</evidence>
<dbReference type="PANTHER" id="PTHR24421:SF10">
    <property type="entry name" value="NITRATE_NITRITE SENSOR PROTEIN NARQ"/>
    <property type="match status" value="1"/>
</dbReference>
<protein>
    <recommendedName>
        <fullName evidence="2">histidine kinase</fullName>
        <ecNumber evidence="2">2.7.13.3</ecNumber>
    </recommendedName>
</protein>
<feature type="region of interest" description="Disordered" evidence="9">
    <location>
        <begin position="338"/>
        <end position="358"/>
    </location>
</feature>
<accession>A0A3A4APK9</accession>
<dbReference type="EC" id="2.7.13.3" evidence="2"/>
<dbReference type="Gene3D" id="1.20.5.1930">
    <property type="match status" value="1"/>
</dbReference>
<dbReference type="PANTHER" id="PTHR24421">
    <property type="entry name" value="NITRATE/NITRITE SENSOR PROTEIN NARX-RELATED"/>
    <property type="match status" value="1"/>
</dbReference>
<dbReference type="GO" id="GO:0016020">
    <property type="term" value="C:membrane"/>
    <property type="evidence" value="ECO:0007669"/>
    <property type="project" value="InterPro"/>
</dbReference>
<evidence type="ECO:0000256" key="6">
    <source>
        <dbReference type="ARBA" id="ARBA00022777"/>
    </source>
</evidence>